<keyword evidence="7" id="KW-1185">Reference proteome</keyword>
<reference evidence="6 7" key="1">
    <citation type="submission" date="2022-06" db="EMBL/GenBank/DDBJ databases">
        <title>Paraconexibacter antarcticus.</title>
        <authorList>
            <person name="Kim C.S."/>
        </authorList>
    </citation>
    <scope>NUCLEOTIDE SEQUENCE [LARGE SCALE GENOMIC DNA]</scope>
    <source>
        <strain evidence="6 7">02-257</strain>
    </source>
</reference>
<accession>A0ABY5DQ96</accession>
<dbReference type="RefSeq" id="WP_254569707.1">
    <property type="nucleotide sequence ID" value="NZ_CP098502.1"/>
</dbReference>
<dbReference type="Gene3D" id="3.30.300.330">
    <property type="match status" value="1"/>
</dbReference>
<dbReference type="SUPFAM" id="SSF55103">
    <property type="entry name" value="FAD-linked oxidases, C-terminal domain"/>
    <property type="match status" value="1"/>
</dbReference>
<dbReference type="InterPro" id="IPR016167">
    <property type="entry name" value="FAD-bd_PCMH_sub1"/>
</dbReference>
<evidence type="ECO:0000313" key="7">
    <source>
        <dbReference type="Proteomes" id="UP001056035"/>
    </source>
</evidence>
<gene>
    <name evidence="6" type="ORF">NBH00_16595</name>
</gene>
<dbReference type="InterPro" id="IPR006094">
    <property type="entry name" value="Oxid_FAD_bind_N"/>
</dbReference>
<dbReference type="SUPFAM" id="SSF56176">
    <property type="entry name" value="FAD-binding/transporter-associated domain-like"/>
    <property type="match status" value="1"/>
</dbReference>
<keyword evidence="2" id="KW-0285">Flavoprotein</keyword>
<organism evidence="6 7">
    <name type="scientific">Paraconexibacter antarcticus</name>
    <dbReference type="NCBI Taxonomy" id="2949664"/>
    <lineage>
        <taxon>Bacteria</taxon>
        <taxon>Bacillati</taxon>
        <taxon>Actinomycetota</taxon>
        <taxon>Thermoleophilia</taxon>
        <taxon>Solirubrobacterales</taxon>
        <taxon>Paraconexibacteraceae</taxon>
        <taxon>Paraconexibacter</taxon>
    </lineage>
</organism>
<dbReference type="Proteomes" id="UP001056035">
    <property type="component" value="Chromosome"/>
</dbReference>
<evidence type="ECO:0000256" key="3">
    <source>
        <dbReference type="ARBA" id="ARBA00022827"/>
    </source>
</evidence>
<dbReference type="PROSITE" id="PS51387">
    <property type="entry name" value="FAD_PCMH"/>
    <property type="match status" value="1"/>
</dbReference>
<evidence type="ECO:0000313" key="6">
    <source>
        <dbReference type="EMBL" id="UTI62972.1"/>
    </source>
</evidence>
<dbReference type="PANTHER" id="PTHR46568">
    <property type="entry name" value="ALKYLDIHYDROXYACETONEPHOSPHATE SYNTHASE, PEROXISOMAL"/>
    <property type="match status" value="1"/>
</dbReference>
<dbReference type="PANTHER" id="PTHR46568:SF1">
    <property type="entry name" value="ALKYLDIHYDROXYACETONEPHOSPHATE SYNTHASE, PEROXISOMAL"/>
    <property type="match status" value="1"/>
</dbReference>
<dbReference type="Pfam" id="PF02913">
    <property type="entry name" value="FAD-oxidase_C"/>
    <property type="match status" value="1"/>
</dbReference>
<evidence type="ECO:0000259" key="5">
    <source>
        <dbReference type="PROSITE" id="PS51387"/>
    </source>
</evidence>
<keyword evidence="4" id="KW-0560">Oxidoreductase</keyword>
<sequence length="564" mass="60354">MTAMKWWGWGLDGVAFTHEDKPELRGFIREKIGLDIGQATAAPLGFDELAIPDAHLPDGLRAALAGAVGSEHLSVDPLDRVVHARGKSIRDLIRQRRGDLPRVPDAVVRPADEAQVTAVLQAALEADAVVIPFGGGTSISGSLEPEATETRPVLSVDMGRLDQVLEIDAASRLARVQAGVFGPHLEEQLNAQGYTFGHFPDSFTHSTLGGWIATRSSGMQSDRYGDIADMTRGLRVVTPSGTLVVRPVPSTSTGPSVREMILGSEGRLGLITEATVHVRPLPQRREILGYLFPTFDAGLAAMREIAASEASVSVSRVSDAPETQFSFATRKASTRMDKVQSKALTTFLQRAKGFDLGSMCLSFLGYEGSDGHVTEQRRIVGRIVGRHGGICIGTSPGQLYDQKKFDTPYIRDFLLDRGAAADVSETAAPWSQLEAVHRNTSAAANAAFAQLGVTGYLMCHLSHSYHAGACLYFTFAFVPSPGGDMLEEYDVVKQAIQQAFVDNGATLSHHHAVGTEHSQWLEEDISAPGVRLLEALFDGTDPGANLNPGKLVGGAGRAATEPAR</sequence>
<name>A0ABY5DQ96_9ACTN</name>
<dbReference type="InterPro" id="IPR025650">
    <property type="entry name" value="Alkyl-DHAP_Synthase"/>
</dbReference>
<dbReference type="InterPro" id="IPR016169">
    <property type="entry name" value="FAD-bd_PCMH_sub2"/>
</dbReference>
<dbReference type="InterPro" id="IPR036318">
    <property type="entry name" value="FAD-bd_PCMH-like_sf"/>
</dbReference>
<dbReference type="InterPro" id="IPR016164">
    <property type="entry name" value="FAD-linked_Oxase-like_C"/>
</dbReference>
<dbReference type="EMBL" id="CP098502">
    <property type="protein sequence ID" value="UTI62972.1"/>
    <property type="molecule type" value="Genomic_DNA"/>
</dbReference>
<keyword evidence="3" id="KW-0274">FAD</keyword>
<dbReference type="Gene3D" id="3.30.465.10">
    <property type="match status" value="1"/>
</dbReference>
<evidence type="ECO:0000256" key="1">
    <source>
        <dbReference type="ARBA" id="ARBA00008000"/>
    </source>
</evidence>
<comment type="similarity">
    <text evidence="1">Belongs to the FAD-binding oxidoreductase/transferase type 4 family.</text>
</comment>
<evidence type="ECO:0000256" key="2">
    <source>
        <dbReference type="ARBA" id="ARBA00022630"/>
    </source>
</evidence>
<protein>
    <submittedName>
        <fullName evidence="6">FAD-binding oxidoreductase</fullName>
    </submittedName>
</protein>
<dbReference type="InterPro" id="IPR016166">
    <property type="entry name" value="FAD-bd_PCMH"/>
</dbReference>
<dbReference type="Pfam" id="PF01565">
    <property type="entry name" value="FAD_binding_4"/>
    <property type="match status" value="1"/>
</dbReference>
<dbReference type="InterPro" id="IPR004113">
    <property type="entry name" value="FAD-bd_oxidored_4_C"/>
</dbReference>
<proteinExistence type="inferred from homology"/>
<dbReference type="Gene3D" id="3.30.70.3450">
    <property type="match status" value="1"/>
</dbReference>
<feature type="domain" description="FAD-binding PCMH-type" evidence="5">
    <location>
        <begin position="100"/>
        <end position="281"/>
    </location>
</feature>
<dbReference type="Gene3D" id="3.30.43.10">
    <property type="entry name" value="Uridine Diphospho-n-acetylenolpyruvylglucosamine Reductase, domain 2"/>
    <property type="match status" value="1"/>
</dbReference>
<evidence type="ECO:0000256" key="4">
    <source>
        <dbReference type="ARBA" id="ARBA00023002"/>
    </source>
</evidence>